<dbReference type="AlphaFoldDB" id="A0A438CKB1"/>
<feature type="domain" description="VQ" evidence="2">
    <location>
        <begin position="49"/>
        <end position="71"/>
    </location>
</feature>
<gene>
    <name evidence="3" type="ORF">CK203_095846</name>
</gene>
<dbReference type="PANTHER" id="PTHR33143:SF63">
    <property type="entry name" value="F16F4.1 PROTEIN"/>
    <property type="match status" value="1"/>
</dbReference>
<dbReference type="Pfam" id="PF05678">
    <property type="entry name" value="VQ"/>
    <property type="match status" value="1"/>
</dbReference>
<name>A0A438CKB1_VITVI</name>
<feature type="region of interest" description="Disordered" evidence="1">
    <location>
        <begin position="1"/>
        <end position="36"/>
    </location>
</feature>
<dbReference type="EMBL" id="QGNW01002191">
    <property type="protein sequence ID" value="RVW23625.1"/>
    <property type="molecule type" value="Genomic_DNA"/>
</dbReference>
<comment type="caution">
    <text evidence="3">The sequence shown here is derived from an EMBL/GenBank/DDBJ whole genome shotgun (WGS) entry which is preliminary data.</text>
</comment>
<dbReference type="OrthoDB" id="1518325at2759"/>
<evidence type="ECO:0000313" key="4">
    <source>
        <dbReference type="Proteomes" id="UP000288805"/>
    </source>
</evidence>
<dbReference type="PANTHER" id="PTHR33143">
    <property type="entry name" value="F16F4.1 PROTEIN-RELATED"/>
    <property type="match status" value="1"/>
</dbReference>
<evidence type="ECO:0000259" key="2">
    <source>
        <dbReference type="Pfam" id="PF05678"/>
    </source>
</evidence>
<protein>
    <recommendedName>
        <fullName evidence="2">VQ domain-containing protein</fullName>
    </recommendedName>
</protein>
<evidence type="ECO:0000256" key="1">
    <source>
        <dbReference type="SAM" id="MobiDB-lite"/>
    </source>
</evidence>
<sequence>MAPIRRVQMQGPRPTPLTVNRSCSTSSEMIKKPVPKNRRRSPVIVYLRSPTIIHVKPQDFMRLVQSLTGNKSSMVPSFCSSSSSCVTAVDGAMSERARSEHAW</sequence>
<proteinExistence type="predicted"/>
<dbReference type="InterPro" id="IPR008889">
    <property type="entry name" value="VQ"/>
</dbReference>
<feature type="compositionally biased region" description="Polar residues" evidence="1">
    <location>
        <begin position="17"/>
        <end position="28"/>
    </location>
</feature>
<dbReference type="KEGG" id="vvi:104879982"/>
<dbReference type="Proteomes" id="UP000288805">
    <property type="component" value="Unassembled WGS sequence"/>
</dbReference>
<organism evidence="3 4">
    <name type="scientific">Vitis vinifera</name>
    <name type="common">Grape</name>
    <dbReference type="NCBI Taxonomy" id="29760"/>
    <lineage>
        <taxon>Eukaryota</taxon>
        <taxon>Viridiplantae</taxon>
        <taxon>Streptophyta</taxon>
        <taxon>Embryophyta</taxon>
        <taxon>Tracheophyta</taxon>
        <taxon>Spermatophyta</taxon>
        <taxon>Magnoliopsida</taxon>
        <taxon>eudicotyledons</taxon>
        <taxon>Gunneridae</taxon>
        <taxon>Pentapetalae</taxon>
        <taxon>rosids</taxon>
        <taxon>Vitales</taxon>
        <taxon>Vitaceae</taxon>
        <taxon>Viteae</taxon>
        <taxon>Vitis</taxon>
    </lineage>
</organism>
<accession>A0A438CKB1</accession>
<reference evidence="3 4" key="1">
    <citation type="journal article" date="2018" name="PLoS Genet.">
        <title>Population sequencing reveals clonal diversity and ancestral inbreeding in the grapevine cultivar Chardonnay.</title>
        <authorList>
            <person name="Roach M.J."/>
            <person name="Johnson D.L."/>
            <person name="Bohlmann J."/>
            <person name="van Vuuren H.J."/>
            <person name="Jones S.J."/>
            <person name="Pretorius I.S."/>
            <person name="Schmidt S.A."/>
            <person name="Borneman A.R."/>
        </authorList>
    </citation>
    <scope>NUCLEOTIDE SEQUENCE [LARGE SCALE GENOMIC DNA]</scope>
    <source>
        <strain evidence="4">cv. Chardonnay</strain>
        <tissue evidence="3">Leaf</tissue>
    </source>
</reference>
<dbReference type="Gramene" id="Vitis08g00307.t01">
    <property type="protein sequence ID" value="Vitis08g00307.t01.CDS"/>
    <property type="gene ID" value="Vitis08g00307"/>
</dbReference>
<dbReference type="InterPro" id="IPR039607">
    <property type="entry name" value="VQ_8/17/18/20/21/25"/>
</dbReference>
<evidence type="ECO:0000313" key="3">
    <source>
        <dbReference type="EMBL" id="RVW23625.1"/>
    </source>
</evidence>